<evidence type="ECO:0000313" key="2">
    <source>
        <dbReference type="EMBL" id="AKU90902.1"/>
    </source>
</evidence>
<feature type="region of interest" description="Disordered" evidence="1">
    <location>
        <begin position="360"/>
        <end position="391"/>
    </location>
</feature>
<feature type="compositionally biased region" description="Polar residues" evidence="1">
    <location>
        <begin position="376"/>
        <end position="391"/>
    </location>
</feature>
<dbReference type="RefSeq" id="WP_050725292.1">
    <property type="nucleotide sequence ID" value="NZ_CP012332.1"/>
</dbReference>
<feature type="compositionally biased region" description="Low complexity" evidence="1">
    <location>
        <begin position="360"/>
        <end position="375"/>
    </location>
</feature>
<name>A0A0K1PBM8_9BACT</name>
<proteinExistence type="predicted"/>
<keyword evidence="3" id="KW-1185">Reference proteome</keyword>
<dbReference type="EMBL" id="CP012332">
    <property type="protein sequence ID" value="AKU90902.1"/>
    <property type="molecule type" value="Genomic_DNA"/>
</dbReference>
<accession>A0A0K1PBM8</accession>
<dbReference type="Proteomes" id="UP000055590">
    <property type="component" value="Chromosome"/>
</dbReference>
<evidence type="ECO:0000256" key="1">
    <source>
        <dbReference type="SAM" id="MobiDB-lite"/>
    </source>
</evidence>
<evidence type="ECO:0000313" key="3">
    <source>
        <dbReference type="Proteomes" id="UP000055590"/>
    </source>
</evidence>
<dbReference type="STRING" id="1391653.AKJ08_1289"/>
<dbReference type="KEGG" id="vin:AKJ08_1289"/>
<organism evidence="2 3">
    <name type="scientific">Vulgatibacter incomptus</name>
    <dbReference type="NCBI Taxonomy" id="1391653"/>
    <lineage>
        <taxon>Bacteria</taxon>
        <taxon>Pseudomonadati</taxon>
        <taxon>Myxococcota</taxon>
        <taxon>Myxococcia</taxon>
        <taxon>Myxococcales</taxon>
        <taxon>Cystobacterineae</taxon>
        <taxon>Vulgatibacteraceae</taxon>
        <taxon>Vulgatibacter</taxon>
    </lineage>
</organism>
<gene>
    <name evidence="2" type="ORF">AKJ08_1289</name>
</gene>
<reference evidence="2 3" key="1">
    <citation type="submission" date="2015-08" db="EMBL/GenBank/DDBJ databases">
        <authorList>
            <person name="Babu N.S."/>
            <person name="Beckwith C.J."/>
            <person name="Beseler K.G."/>
            <person name="Brison A."/>
            <person name="Carone J.V."/>
            <person name="Caskin T.P."/>
            <person name="Diamond M."/>
            <person name="Durham M.E."/>
            <person name="Foxe J.M."/>
            <person name="Go M."/>
            <person name="Henderson B.A."/>
            <person name="Jones I.B."/>
            <person name="McGettigan J.A."/>
            <person name="Micheletti S.J."/>
            <person name="Nasrallah M.E."/>
            <person name="Ortiz D."/>
            <person name="Piller C.R."/>
            <person name="Privatt S.R."/>
            <person name="Schneider S.L."/>
            <person name="Sharp S."/>
            <person name="Smith T.C."/>
            <person name="Stanton J.D."/>
            <person name="Ullery H.E."/>
            <person name="Wilson R.J."/>
            <person name="Serrano M.G."/>
            <person name="Buck G."/>
            <person name="Lee V."/>
            <person name="Wang Y."/>
            <person name="Carvalho R."/>
            <person name="Voegtly L."/>
            <person name="Shi R."/>
            <person name="Duckworth R."/>
            <person name="Johnson A."/>
            <person name="Loviza R."/>
            <person name="Walstead R."/>
            <person name="Shah Z."/>
            <person name="Kiflezghi M."/>
            <person name="Wade K."/>
            <person name="Ball S.L."/>
            <person name="Bradley K.W."/>
            <person name="Asai D.J."/>
            <person name="Bowman C.A."/>
            <person name="Russell D.A."/>
            <person name="Pope W.H."/>
            <person name="Jacobs-Sera D."/>
            <person name="Hendrix R.W."/>
            <person name="Hatfull G.F."/>
        </authorList>
    </citation>
    <scope>NUCLEOTIDE SEQUENCE [LARGE SCALE GENOMIC DNA]</scope>
    <source>
        <strain evidence="2 3">DSM 27710</strain>
    </source>
</reference>
<protein>
    <submittedName>
        <fullName evidence="2">Uncharacterized protein</fullName>
    </submittedName>
</protein>
<dbReference type="AlphaFoldDB" id="A0A0K1PBM8"/>
<sequence length="391" mass="42083">MNDTGRDVEELTLWLYPEAFTSRLEGIASGNRSFYQPFGPGEGGVSVSRIEIAGVSQEGELAGPPEAPPGTALRIPLAAPLRPGESAKVRLAFETRVPHRLGPFSVAHGVLTALGAWHPYVTAGAPNAVEPIDRRPRAADWDVHLALPPYMSALVGGVQPDAAGNVLLRRREWADLIVRPITLTPVPFRHGALWPLERPPAPPEQDRAIPDPHPLGSTWVGDTLAELVDRLERWADLQGDIPPATEPIHLVIVPIGAEIALASPGVVAVSHLAYKVTPFPVLLRFHGKAIARAYFTRRLLPFVREREAPGMVPQVADALASMYADRFAEQVLGQSLNASGILGVFDFVPSVDDFLLAPRAPSPTSTSSRWPIRSRCGTSPGPSTTWRPGGS</sequence>